<proteinExistence type="inferred from homology"/>
<dbReference type="PRINTS" id="PR01046">
    <property type="entry name" value="TRNASYNTHPRO"/>
</dbReference>
<dbReference type="NCBIfam" id="TIGR00409">
    <property type="entry name" value="proS_fam_II"/>
    <property type="match status" value="1"/>
</dbReference>
<protein>
    <recommendedName>
        <fullName evidence="4">proline--tRNA ligase</fullName>
        <ecNumber evidence="4">6.1.1.15</ecNumber>
    </recommendedName>
    <alternativeName>
        <fullName evidence="11">Prolyl-tRNA synthetase</fullName>
    </alternativeName>
</protein>
<evidence type="ECO:0000256" key="9">
    <source>
        <dbReference type="ARBA" id="ARBA00022917"/>
    </source>
</evidence>
<name>A0A0F2M857_SPOSC</name>
<comment type="catalytic activity">
    <reaction evidence="12">
        <text>tRNA(Pro) + L-proline + ATP = L-prolyl-tRNA(Pro) + AMP + diphosphate</text>
        <dbReference type="Rhea" id="RHEA:14305"/>
        <dbReference type="Rhea" id="RHEA-COMP:9700"/>
        <dbReference type="Rhea" id="RHEA-COMP:9702"/>
        <dbReference type="ChEBI" id="CHEBI:30616"/>
        <dbReference type="ChEBI" id="CHEBI:33019"/>
        <dbReference type="ChEBI" id="CHEBI:60039"/>
        <dbReference type="ChEBI" id="CHEBI:78442"/>
        <dbReference type="ChEBI" id="CHEBI:78532"/>
        <dbReference type="ChEBI" id="CHEBI:456215"/>
        <dbReference type="EC" id="6.1.1.15"/>
    </reaction>
</comment>
<keyword evidence="10 14" id="KW-0030">Aminoacyl-tRNA synthetase</keyword>
<evidence type="ECO:0000256" key="10">
    <source>
        <dbReference type="ARBA" id="ARBA00023146"/>
    </source>
</evidence>
<dbReference type="Gene3D" id="3.30.930.10">
    <property type="entry name" value="Bira Bifunctional Protein, Domain 2"/>
    <property type="match status" value="2"/>
</dbReference>
<dbReference type="FunFam" id="3.30.930.10:FF:000066">
    <property type="entry name" value="Proline--tRNA ligase"/>
    <property type="match status" value="1"/>
</dbReference>
<dbReference type="Proteomes" id="UP000033710">
    <property type="component" value="Unassembled WGS sequence"/>
</dbReference>
<evidence type="ECO:0000256" key="2">
    <source>
        <dbReference type="ARBA" id="ARBA00008226"/>
    </source>
</evidence>
<dbReference type="InterPro" id="IPR050062">
    <property type="entry name" value="Pro-tRNA_synthetase"/>
</dbReference>
<gene>
    <name evidence="14" type="ORF">SPSK_10860</name>
</gene>
<evidence type="ECO:0000256" key="12">
    <source>
        <dbReference type="ARBA" id="ARBA00047671"/>
    </source>
</evidence>
<dbReference type="PANTHER" id="PTHR42753">
    <property type="entry name" value="MITOCHONDRIAL RIBOSOME PROTEIN L39/PROLYL-TRNA LIGASE FAMILY MEMBER"/>
    <property type="match status" value="1"/>
</dbReference>
<dbReference type="InterPro" id="IPR002316">
    <property type="entry name" value="Pro-tRNA-ligase_IIa"/>
</dbReference>
<comment type="similarity">
    <text evidence="2">Belongs to the class-II aminoacyl-tRNA synthetase family.</text>
</comment>
<dbReference type="Pfam" id="PF03129">
    <property type="entry name" value="HGTP_anticodon"/>
    <property type="match status" value="1"/>
</dbReference>
<sequence length="672" mass="73086">MTLRSAFRPALRPSLRTSTGDICPFAPLTRQAKRWMQLDHRNRLSNIWLPAPQVFLKDAKHDEASESHAKLIRAGFFRQAHSGLFHLLPMGLRVQDKIEALVDKHMKAIGGSRVSLSSISSANLWARSGRLQNVQSELFQFADRKDAKYLLSPTHEEEITELVSQNVRSYRGLPLRLYQITRKYRDEMRPRHGILRSREFLMKDMYTFDASVEDAMATYDQVRAAYAAIFAALKVPVLAAQASSGDMGGNLSHEYHLAASLGEDYVAHCSSCDLVANTEVLEATVAPKAAGLEVNYAQPWRGISRDHTTLVNVWYPAEAINAATGETVRMSDDDIDPHAVKAVVPDLHSGIENVAAAWNGVLAKRKTDTEAGTEPASRPKIVNLVDQRLLQSDGSLVAAVDINTRQWPLFGSTTTGHADAITRYFDVGAPTTADSTGRSLNFAKPRTGDDCPRCHGHGTLVVDRAIELGHTFYLGTRYTSPEALDVKIPAEGSGAAGAQATIVPEMGCYGLGISRILGAVADHLADQQGLNWPRAIAPFEVAVIMAPLRPSKAGAAKIPAQAAVAEGVYDILAGRTNASSKDTADAELDAVLDDRNSASLLYKLKDADLMGYPVVVVVGMAWFKSVGTDDFARADSLPLDGLVEVQCRQLGVKTEVPLRDLRAFVAGLLDQL</sequence>
<dbReference type="GO" id="GO:0005739">
    <property type="term" value="C:mitochondrion"/>
    <property type="evidence" value="ECO:0007669"/>
    <property type="project" value="TreeGrafter"/>
</dbReference>
<evidence type="ECO:0000256" key="1">
    <source>
        <dbReference type="ARBA" id="ARBA00004496"/>
    </source>
</evidence>
<evidence type="ECO:0000256" key="5">
    <source>
        <dbReference type="ARBA" id="ARBA00022490"/>
    </source>
</evidence>
<evidence type="ECO:0000256" key="3">
    <source>
        <dbReference type="ARBA" id="ARBA00011738"/>
    </source>
</evidence>
<dbReference type="AlphaFoldDB" id="A0A0F2M857"/>
<evidence type="ECO:0000313" key="14">
    <source>
        <dbReference type="EMBL" id="KJR85269.1"/>
    </source>
</evidence>
<evidence type="ECO:0000259" key="13">
    <source>
        <dbReference type="PROSITE" id="PS50862"/>
    </source>
</evidence>
<keyword evidence="5" id="KW-0963">Cytoplasm</keyword>
<evidence type="ECO:0000256" key="8">
    <source>
        <dbReference type="ARBA" id="ARBA00022840"/>
    </source>
</evidence>
<keyword evidence="8" id="KW-0067">ATP-binding</keyword>
<dbReference type="InterPro" id="IPR006195">
    <property type="entry name" value="aa-tRNA-synth_II"/>
</dbReference>
<dbReference type="GO" id="GO:0005524">
    <property type="term" value="F:ATP binding"/>
    <property type="evidence" value="ECO:0007669"/>
    <property type="project" value="UniProtKB-KW"/>
</dbReference>
<dbReference type="RefSeq" id="XP_016587945.1">
    <property type="nucleotide sequence ID" value="XM_016737117.1"/>
</dbReference>
<evidence type="ECO:0000256" key="4">
    <source>
        <dbReference type="ARBA" id="ARBA00012831"/>
    </source>
</evidence>
<keyword evidence="7" id="KW-0547">Nucleotide-binding</keyword>
<dbReference type="OrthoDB" id="10267474at2759"/>
<dbReference type="VEuPathDB" id="FungiDB:SPSK_10860"/>
<evidence type="ECO:0000256" key="11">
    <source>
        <dbReference type="ARBA" id="ARBA00029731"/>
    </source>
</evidence>
<dbReference type="InterPro" id="IPR045864">
    <property type="entry name" value="aa-tRNA-synth_II/BPL/LPL"/>
</dbReference>
<dbReference type="SUPFAM" id="SSF52954">
    <property type="entry name" value="Class II aaRS ABD-related"/>
    <property type="match status" value="1"/>
</dbReference>
<feature type="domain" description="Aminoacyl-transfer RNA synthetases class-II family profile" evidence="13">
    <location>
        <begin position="91"/>
        <end position="538"/>
    </location>
</feature>
<comment type="subcellular location">
    <subcellularLocation>
        <location evidence="1">Cytoplasm</location>
    </subcellularLocation>
</comment>
<evidence type="ECO:0000256" key="7">
    <source>
        <dbReference type="ARBA" id="ARBA00022741"/>
    </source>
</evidence>
<organism evidence="14 15">
    <name type="scientific">Sporothrix schenckii 1099-18</name>
    <dbReference type="NCBI Taxonomy" id="1397361"/>
    <lineage>
        <taxon>Eukaryota</taxon>
        <taxon>Fungi</taxon>
        <taxon>Dikarya</taxon>
        <taxon>Ascomycota</taxon>
        <taxon>Pezizomycotina</taxon>
        <taxon>Sordariomycetes</taxon>
        <taxon>Sordariomycetidae</taxon>
        <taxon>Ophiostomatales</taxon>
        <taxon>Ophiostomataceae</taxon>
        <taxon>Sporothrix</taxon>
    </lineage>
</organism>
<dbReference type="EC" id="6.1.1.15" evidence="4"/>
<accession>A0A0F2M857</accession>
<dbReference type="Pfam" id="PF00587">
    <property type="entry name" value="tRNA-synt_2b"/>
    <property type="match status" value="1"/>
</dbReference>
<reference evidence="14 15" key="1">
    <citation type="journal article" date="2014" name="BMC Genomics">
        <title>Comparative genomics of the major fungal agents of human and animal Sporotrichosis: Sporothrix schenckii and Sporothrix brasiliensis.</title>
        <authorList>
            <person name="Teixeira M.M."/>
            <person name="de Almeida L.G."/>
            <person name="Kubitschek-Barreira P."/>
            <person name="Alves F.L."/>
            <person name="Kioshima E.S."/>
            <person name="Abadio A.K."/>
            <person name="Fernandes L."/>
            <person name="Derengowski L.S."/>
            <person name="Ferreira K.S."/>
            <person name="Souza R.C."/>
            <person name="Ruiz J.C."/>
            <person name="de Andrade N.C."/>
            <person name="Paes H.C."/>
            <person name="Nicola A.M."/>
            <person name="Albuquerque P."/>
            <person name="Gerber A.L."/>
            <person name="Martins V.P."/>
            <person name="Peconick L.D."/>
            <person name="Neto A.V."/>
            <person name="Chaucanez C.B."/>
            <person name="Silva P.A."/>
            <person name="Cunha O.L."/>
            <person name="de Oliveira F.F."/>
            <person name="dos Santos T.C."/>
            <person name="Barros A.L."/>
            <person name="Soares M.A."/>
            <person name="de Oliveira L.M."/>
            <person name="Marini M.M."/>
            <person name="Villalobos-Duno H."/>
            <person name="Cunha M.M."/>
            <person name="de Hoog S."/>
            <person name="da Silveira J.F."/>
            <person name="Henrissat B."/>
            <person name="Nino-Vega G.A."/>
            <person name="Cisalpino P.S."/>
            <person name="Mora-Montes H.M."/>
            <person name="Almeida S.R."/>
            <person name="Stajich J.E."/>
            <person name="Lopes-Bezerra L.M."/>
            <person name="Vasconcelos A.T."/>
            <person name="Felipe M.S."/>
        </authorList>
    </citation>
    <scope>NUCLEOTIDE SEQUENCE [LARGE SCALE GENOMIC DNA]</scope>
    <source>
        <strain evidence="14 15">1099-18</strain>
    </source>
</reference>
<dbReference type="GO" id="GO:0006433">
    <property type="term" value="P:prolyl-tRNA aminoacylation"/>
    <property type="evidence" value="ECO:0007669"/>
    <property type="project" value="InterPro"/>
</dbReference>
<comment type="subunit">
    <text evidence="3">Homodimer.</text>
</comment>
<comment type="caution">
    <text evidence="14">The sequence shown here is derived from an EMBL/GenBank/DDBJ whole genome shotgun (WGS) entry which is preliminary data.</text>
</comment>
<dbReference type="SUPFAM" id="SSF55681">
    <property type="entry name" value="Class II aaRS and biotin synthetases"/>
    <property type="match status" value="1"/>
</dbReference>
<dbReference type="Gene3D" id="3.40.50.800">
    <property type="entry name" value="Anticodon-binding domain"/>
    <property type="match status" value="1"/>
</dbReference>
<dbReference type="PANTHER" id="PTHR42753:SF2">
    <property type="entry name" value="PROLINE--TRNA LIGASE"/>
    <property type="match status" value="1"/>
</dbReference>
<dbReference type="InterPro" id="IPR036621">
    <property type="entry name" value="Anticodon-bd_dom_sf"/>
</dbReference>
<dbReference type="KEGG" id="ssck:SPSK_10860"/>
<dbReference type="PROSITE" id="PS50862">
    <property type="entry name" value="AA_TRNA_LIGASE_II"/>
    <property type="match status" value="1"/>
</dbReference>
<dbReference type="InterPro" id="IPR004500">
    <property type="entry name" value="Pro-tRNA-synth_IIa_bac-type"/>
</dbReference>
<dbReference type="InterPro" id="IPR004154">
    <property type="entry name" value="Anticodon-bd"/>
</dbReference>
<keyword evidence="9" id="KW-0648">Protein biosynthesis</keyword>
<keyword evidence="6" id="KW-0436">Ligase</keyword>
<evidence type="ECO:0000313" key="15">
    <source>
        <dbReference type="Proteomes" id="UP000033710"/>
    </source>
</evidence>
<dbReference type="GeneID" id="27672394"/>
<dbReference type="InterPro" id="IPR002314">
    <property type="entry name" value="aa-tRNA-synt_IIb"/>
</dbReference>
<evidence type="ECO:0000256" key="6">
    <source>
        <dbReference type="ARBA" id="ARBA00022598"/>
    </source>
</evidence>
<dbReference type="EMBL" id="AXCR01000007">
    <property type="protein sequence ID" value="KJR85269.1"/>
    <property type="molecule type" value="Genomic_DNA"/>
</dbReference>
<reference evidence="14 15" key="2">
    <citation type="journal article" date="2015" name="Eukaryot. Cell">
        <title>Asexual propagation of a virulent clone complex in a human and feline outbreak of sporotrichosis.</title>
        <authorList>
            <person name="Teixeira Mde M."/>
            <person name="Rodrigues A.M."/>
            <person name="Tsui C.K."/>
            <person name="de Almeida L.G."/>
            <person name="Van Diepeningen A.D."/>
            <person name="van den Ende B.G."/>
            <person name="Fernandes G.F."/>
            <person name="Kano R."/>
            <person name="Hamelin R.C."/>
            <person name="Lopes-Bezerra L.M."/>
            <person name="Vasconcelos A.T."/>
            <person name="de Hoog S."/>
            <person name="de Camargo Z.P."/>
            <person name="Felipe M.S."/>
        </authorList>
    </citation>
    <scope>NUCLEOTIDE SEQUENCE [LARGE SCALE GENOMIC DNA]</scope>
    <source>
        <strain evidence="14 15">1099-18</strain>
    </source>
</reference>
<dbReference type="GO" id="GO:0004827">
    <property type="term" value="F:proline-tRNA ligase activity"/>
    <property type="evidence" value="ECO:0007669"/>
    <property type="project" value="UniProtKB-EC"/>
</dbReference>